<dbReference type="EMBL" id="OE846832">
    <property type="protein sequence ID" value="CAD7610514.1"/>
    <property type="molecule type" value="Genomic_DNA"/>
</dbReference>
<protein>
    <submittedName>
        <fullName evidence="1">Uncharacterized protein</fullName>
    </submittedName>
</protein>
<reference evidence="1" key="1">
    <citation type="submission" date="2020-11" db="EMBL/GenBank/DDBJ databases">
        <authorList>
            <person name="Tran Van P."/>
        </authorList>
    </citation>
    <scope>NUCLEOTIDE SEQUENCE</scope>
</reference>
<sequence>MITRRVESPSLVSFLRVAFFLSRELNHNSVQSMELSVRERRSWHMCAGDEAEDGEITHTLHEGKQISEMVSQSLPQKRKKRAMKLSTVLNALEAQRLNLVLKSNVSYYLIGSNGHVITDIDSEIMSRISYGPGTQSTDYGYGVCVGAFRVLSDSRAFLLPGPLHKIMFSSPSVTSSSLLCANESSLYSIGPLSGHCSHAPMVTKEQYCLISSCSLPPTATHVTGTFTGSTMITLPGHPPVPPRYTLPGPSR</sequence>
<proteinExistence type="predicted"/>
<evidence type="ECO:0000313" key="1">
    <source>
        <dbReference type="EMBL" id="CAD7610514.1"/>
    </source>
</evidence>
<gene>
    <name evidence="1" type="ORF">TGEB3V08_LOCUS10756</name>
</gene>
<name>A0A7R9KA57_TIMGE</name>
<accession>A0A7R9KA57</accession>
<organism evidence="1">
    <name type="scientific">Timema genevievae</name>
    <name type="common">Walking stick</name>
    <dbReference type="NCBI Taxonomy" id="629358"/>
    <lineage>
        <taxon>Eukaryota</taxon>
        <taxon>Metazoa</taxon>
        <taxon>Ecdysozoa</taxon>
        <taxon>Arthropoda</taxon>
        <taxon>Hexapoda</taxon>
        <taxon>Insecta</taxon>
        <taxon>Pterygota</taxon>
        <taxon>Neoptera</taxon>
        <taxon>Polyneoptera</taxon>
        <taxon>Phasmatodea</taxon>
        <taxon>Timematodea</taxon>
        <taxon>Timematoidea</taxon>
        <taxon>Timematidae</taxon>
        <taxon>Timema</taxon>
    </lineage>
</organism>
<dbReference type="AlphaFoldDB" id="A0A7R9KA57"/>